<evidence type="ECO:0000256" key="1">
    <source>
        <dbReference type="SAM" id="MobiDB-lite"/>
    </source>
</evidence>
<dbReference type="EMBL" id="JALBUF010000001">
    <property type="protein sequence ID" value="MCI0181949.1"/>
    <property type="molecule type" value="Genomic_DNA"/>
</dbReference>
<keyword evidence="3" id="KW-1185">Reference proteome</keyword>
<feature type="compositionally biased region" description="Polar residues" evidence="1">
    <location>
        <begin position="1"/>
        <end position="17"/>
    </location>
</feature>
<evidence type="ECO:0000313" key="2">
    <source>
        <dbReference type="EMBL" id="MCI0181949.1"/>
    </source>
</evidence>
<protein>
    <submittedName>
        <fullName evidence="2">Uncharacterized protein</fullName>
    </submittedName>
</protein>
<evidence type="ECO:0000313" key="3">
    <source>
        <dbReference type="Proteomes" id="UP001139263"/>
    </source>
</evidence>
<name>A0A9X1V611_9BACL</name>
<dbReference type="RefSeq" id="WP_241711574.1">
    <property type="nucleotide sequence ID" value="NZ_JALBUF010000001.1"/>
</dbReference>
<dbReference type="Proteomes" id="UP001139263">
    <property type="component" value="Unassembled WGS sequence"/>
</dbReference>
<organism evidence="2 3">
    <name type="scientific">Sulfoacidibacillus ferrooxidans</name>
    <dbReference type="NCBI Taxonomy" id="2005001"/>
    <lineage>
        <taxon>Bacteria</taxon>
        <taxon>Bacillati</taxon>
        <taxon>Bacillota</taxon>
        <taxon>Bacilli</taxon>
        <taxon>Bacillales</taxon>
        <taxon>Alicyclobacillaceae</taxon>
        <taxon>Sulfoacidibacillus</taxon>
    </lineage>
</organism>
<proteinExistence type="predicted"/>
<comment type="caution">
    <text evidence="2">The sequence shown here is derived from an EMBL/GenBank/DDBJ whole genome shotgun (WGS) entry which is preliminary data.</text>
</comment>
<feature type="region of interest" description="Disordered" evidence="1">
    <location>
        <begin position="1"/>
        <end position="27"/>
    </location>
</feature>
<feature type="region of interest" description="Disordered" evidence="1">
    <location>
        <begin position="55"/>
        <end position="74"/>
    </location>
</feature>
<accession>A0A9X1V611</accession>
<dbReference type="AlphaFoldDB" id="A0A9X1V611"/>
<reference evidence="2" key="1">
    <citation type="submission" date="2022-03" db="EMBL/GenBank/DDBJ databases">
        <title>Draft Genome Sequence of Firmicute Strain S0AB, a Heterotrophic Iron/Sulfur-Oxidizing Extreme Acidophile.</title>
        <authorList>
            <person name="Vergara E."/>
            <person name="Pakostova E."/>
            <person name="Johnson D.B."/>
            <person name="Holmes D.S."/>
        </authorList>
    </citation>
    <scope>NUCLEOTIDE SEQUENCE</scope>
    <source>
        <strain evidence="2">S0AB</strain>
    </source>
</reference>
<gene>
    <name evidence="2" type="ORF">MM817_00199</name>
</gene>
<sequence>MSNKVSQPTVFLPTSTRKTSETREPQKSTWITTMETDPIVDNSWSQRAFVPIESDHKTHTIKRPRTQLPKAPEEVTALRAHQSTISTYLRQYFLERPVCVLTQAGRIYGSIVHVDDKELTLSTNAGEHCVLAIDALLSIGEATS</sequence>